<feature type="domain" description="Cadherin" evidence="12">
    <location>
        <begin position="1012"/>
        <end position="1100"/>
    </location>
</feature>
<dbReference type="PROSITE" id="PS00232">
    <property type="entry name" value="CADHERIN_1"/>
    <property type="match status" value="1"/>
</dbReference>
<feature type="compositionally biased region" description="Basic and acidic residues" evidence="10">
    <location>
        <begin position="83"/>
        <end position="93"/>
    </location>
</feature>
<dbReference type="InterPro" id="IPR020894">
    <property type="entry name" value="Cadherin_CS"/>
</dbReference>
<dbReference type="Proteomes" id="UP000095280">
    <property type="component" value="Unplaced"/>
</dbReference>
<dbReference type="FunFam" id="2.60.40.60:FF:000033">
    <property type="entry name" value="FAT atypical cadherin 1"/>
    <property type="match status" value="1"/>
</dbReference>
<evidence type="ECO:0000256" key="2">
    <source>
        <dbReference type="ARBA" id="ARBA00022692"/>
    </source>
</evidence>
<dbReference type="SMART" id="SM00112">
    <property type="entry name" value="CA"/>
    <property type="match status" value="7"/>
</dbReference>
<evidence type="ECO:0000256" key="6">
    <source>
        <dbReference type="ARBA" id="ARBA00022989"/>
    </source>
</evidence>
<keyword evidence="6 11" id="KW-1133">Transmembrane helix</keyword>
<dbReference type="Gene3D" id="2.60.40.60">
    <property type="entry name" value="Cadherins"/>
    <property type="match status" value="7"/>
</dbReference>
<evidence type="ECO:0000256" key="11">
    <source>
        <dbReference type="SAM" id="Phobius"/>
    </source>
</evidence>
<proteinExistence type="predicted"/>
<keyword evidence="3" id="KW-0732">Signal</keyword>
<evidence type="ECO:0000256" key="10">
    <source>
        <dbReference type="SAM" id="MobiDB-lite"/>
    </source>
</evidence>
<feature type="region of interest" description="Disordered" evidence="10">
    <location>
        <begin position="1"/>
        <end position="20"/>
    </location>
</feature>
<dbReference type="WBParaSite" id="maker-uti_cns_0015554-snap-gene-0.2-mRNA-1">
    <property type="protein sequence ID" value="maker-uti_cns_0015554-snap-gene-0.2-mRNA-1"/>
    <property type="gene ID" value="maker-uti_cns_0015554-snap-gene-0.2"/>
</dbReference>
<evidence type="ECO:0000259" key="12">
    <source>
        <dbReference type="PROSITE" id="PS50268"/>
    </source>
</evidence>
<evidence type="ECO:0000256" key="1">
    <source>
        <dbReference type="ARBA" id="ARBA00004167"/>
    </source>
</evidence>
<feature type="region of interest" description="Disordered" evidence="10">
    <location>
        <begin position="66"/>
        <end position="98"/>
    </location>
</feature>
<keyword evidence="7 11" id="KW-0472">Membrane</keyword>
<feature type="region of interest" description="Disordered" evidence="10">
    <location>
        <begin position="706"/>
        <end position="732"/>
    </location>
</feature>
<evidence type="ECO:0000256" key="4">
    <source>
        <dbReference type="ARBA" id="ARBA00022737"/>
    </source>
</evidence>
<keyword evidence="13" id="KW-1185">Reference proteome</keyword>
<feature type="domain" description="Cadherin" evidence="12">
    <location>
        <begin position="1101"/>
        <end position="1213"/>
    </location>
</feature>
<feature type="compositionally biased region" description="Basic residues" evidence="10">
    <location>
        <begin position="66"/>
        <end position="82"/>
    </location>
</feature>
<dbReference type="Pfam" id="PF00028">
    <property type="entry name" value="Cadherin"/>
    <property type="match status" value="4"/>
</dbReference>
<feature type="domain" description="Cadherin" evidence="12">
    <location>
        <begin position="480"/>
        <end position="596"/>
    </location>
</feature>
<comment type="subcellular location">
    <subcellularLocation>
        <location evidence="1">Membrane</location>
        <topology evidence="1">Single-pass membrane protein</topology>
    </subcellularLocation>
</comment>
<feature type="domain" description="Cadherin" evidence="12">
    <location>
        <begin position="707"/>
        <end position="842"/>
    </location>
</feature>
<feature type="domain" description="Cadherin" evidence="12">
    <location>
        <begin position="597"/>
        <end position="706"/>
    </location>
</feature>
<name>A0A1I8IRP7_9PLAT</name>
<feature type="region of interest" description="Disordered" evidence="10">
    <location>
        <begin position="131"/>
        <end position="154"/>
    </location>
</feature>
<dbReference type="FunFam" id="2.60.40.60:FF:000020">
    <property type="entry name" value="Dachsous cadherin-related 1b"/>
    <property type="match status" value="2"/>
</dbReference>
<dbReference type="CDD" id="cd11304">
    <property type="entry name" value="Cadherin_repeat"/>
    <property type="match status" value="7"/>
</dbReference>
<feature type="domain" description="Cadherin" evidence="12">
    <location>
        <begin position="1319"/>
        <end position="1430"/>
    </location>
</feature>
<evidence type="ECO:0000256" key="5">
    <source>
        <dbReference type="ARBA" id="ARBA00022837"/>
    </source>
</evidence>
<accession>A0A1I8IRP7</accession>
<evidence type="ECO:0000256" key="3">
    <source>
        <dbReference type="ARBA" id="ARBA00022729"/>
    </source>
</evidence>
<feature type="transmembrane region" description="Helical" evidence="11">
    <location>
        <begin position="1445"/>
        <end position="1471"/>
    </location>
</feature>
<dbReference type="GO" id="GO:0007156">
    <property type="term" value="P:homophilic cell adhesion via plasma membrane adhesion molecules"/>
    <property type="evidence" value="ECO:0007669"/>
    <property type="project" value="InterPro"/>
</dbReference>
<sequence length="1476" mass="158671">TPELGQVHAEQHPPGLGHRGAHAAGQLSQGFNVSQHAVTADAAPRIPASVWELKLLTRWKPKVKSSRSCSSRRRRLSRVRSNRSREIRMREQGSEAGDTSTLAVRTTFFTKATSPITEPAELENGIRKASPISFCPAKPRTESPSRRPPLTPLPSTAVAVADTRTSHWPDSTMYMKSPVLPCRISSRPGSQRSLHQAITMLRSSSFLSLGGAVRALRTRSSSSSSPDIGAGQQNALLCNQQPGTSRPWKRFRGKKGLRVGLGVFEIPRKRDAASSSRTGECGGRPPRARCQLSRRVPQGFHGHSADPRAHAESTAALTCSYNVFAVVFKAHFTRTWAMPGRAQDGSGHMVFITPAVLSTQPIESGGGWLQKPCKSLRGLSSDKFISSAESAPAAARLPNCRFVKLHLADGQAVSEAKEEEAEREDEEWKGEKVHLLDSTLRHWRGQTATCGPVAVCRLPAPGASRNLLLLLLLLLLTAVIDEELPPGSPVVSLLDAMRRDGHLLAPDAIPDFRQFNADPPGCERYFRVEPATGHVTVQHRVDRDRVCAEVSACCSSAGADDSPCRLTLQVQSDREFSHIVTLAVQIVDLNDNAPRWSSVELTREFSEAAQPGEFRSLPLAEDADSPRLSVQRYALLPRRRPSAAATGADPASAPSLRLTLKLPLDREAKDSYEFGLAAFDGGSPPRNGTVRLRILVADENDEVPTFDKPTYEADIREDAPMGRESPTSKSRARNFSFPLRRFRSICSPSCPVLQVRAVDKDVGQNGRVTYSISAFEAARVRSLFVMDPASGSLRVAAPLDFEQSREHRFTVVAQDQNRVAPRQSTAQVIVTVIDVNDEPPRIGLSSRPAGGGPFQIVENEKPRTVTIVTVRDADSGDNGKVSAATSATSVPHQCHISATSVPKNSFSWLTARRIVCHTQPSVTPNRLSHPTVCHTQPSVTPNRLSHPTVCHTVCHTQPSVTPNRLSHPTVCHTQPSVTPNRLSHPTVCHTQPSVTPNVCHTQPSVTPNRLNDVATSLQVSCSLSGSHKDLFKLVQLPLRESGATLYRLMTARPLDRETDGPAGRSLSLRLSCSDSGQPANTAVETVNLEIVDLNDNPPAFPTSVFYFTINEATRQGQVAFSVAAEDPDAGDNARLAYAINATGPGAEAAADVFKIGADGRATLTRRLDRETVPRYAFDVVAFDHGEPSLSATASVVVMVEDDNDNAPAVAPFFAFLVAENASIGHHVGQLNATDPDEGENARVVFRMSPSASAPSSPFHVSTQGLIVLISPLDREHTSRYEFAVLAQDSSPTVPRTSTATVVIDVEDVNDCAPRFLFPSPGNRTLRISAKTSVATMVVRLVAKDADSGANGRVAYFIRRPLAGPFHVDVETGELTLVRPVAAEDLAAGGLNLTVVARDSGYPALETEQTLAVLFSASTADRIGGAGGPGGGGSGGRVSESSSDSLLVVAGLVAVTAAFVLVLLLGIILLTCRQRCA</sequence>
<dbReference type="PANTHER" id="PTHR24028:SF328">
    <property type="entry name" value="CADHERIN-3"/>
    <property type="match status" value="1"/>
</dbReference>
<keyword evidence="2 11" id="KW-0812">Transmembrane</keyword>
<reference evidence="14" key="1">
    <citation type="submission" date="2016-11" db="UniProtKB">
        <authorList>
            <consortium name="WormBaseParasite"/>
        </authorList>
    </citation>
    <scope>IDENTIFICATION</scope>
</reference>
<evidence type="ECO:0000313" key="13">
    <source>
        <dbReference type="Proteomes" id="UP000095280"/>
    </source>
</evidence>
<dbReference type="PANTHER" id="PTHR24028">
    <property type="entry name" value="CADHERIN-87A"/>
    <property type="match status" value="1"/>
</dbReference>
<dbReference type="PROSITE" id="PS50268">
    <property type="entry name" value="CADHERIN_2"/>
    <property type="match status" value="7"/>
</dbReference>
<dbReference type="InterPro" id="IPR050174">
    <property type="entry name" value="Protocadherin/Cadherin-CA"/>
</dbReference>
<evidence type="ECO:0000256" key="9">
    <source>
        <dbReference type="PROSITE-ProRule" id="PRU00043"/>
    </source>
</evidence>
<keyword evidence="8" id="KW-0325">Glycoprotein</keyword>
<protein>
    <submittedName>
        <fullName evidence="14">Cadherin domain-containing protein</fullName>
    </submittedName>
</protein>
<dbReference type="InterPro" id="IPR002126">
    <property type="entry name" value="Cadherin-like_dom"/>
</dbReference>
<evidence type="ECO:0000256" key="8">
    <source>
        <dbReference type="ARBA" id="ARBA00023180"/>
    </source>
</evidence>
<evidence type="ECO:0000313" key="14">
    <source>
        <dbReference type="WBParaSite" id="maker-uti_cns_0015554-snap-gene-0.2-mRNA-1"/>
    </source>
</evidence>
<dbReference type="PRINTS" id="PR00205">
    <property type="entry name" value="CADHERIN"/>
</dbReference>
<organism evidence="13 14">
    <name type="scientific">Macrostomum lignano</name>
    <dbReference type="NCBI Taxonomy" id="282301"/>
    <lineage>
        <taxon>Eukaryota</taxon>
        <taxon>Metazoa</taxon>
        <taxon>Spiralia</taxon>
        <taxon>Lophotrochozoa</taxon>
        <taxon>Platyhelminthes</taxon>
        <taxon>Rhabditophora</taxon>
        <taxon>Macrostomorpha</taxon>
        <taxon>Macrostomida</taxon>
        <taxon>Macrostomidae</taxon>
        <taxon>Macrostomum</taxon>
    </lineage>
</organism>
<dbReference type="SUPFAM" id="SSF49313">
    <property type="entry name" value="Cadherin-like"/>
    <property type="match status" value="6"/>
</dbReference>
<dbReference type="GO" id="GO:0005886">
    <property type="term" value="C:plasma membrane"/>
    <property type="evidence" value="ECO:0007669"/>
    <property type="project" value="InterPro"/>
</dbReference>
<evidence type="ECO:0000256" key="7">
    <source>
        <dbReference type="ARBA" id="ARBA00023136"/>
    </source>
</evidence>
<dbReference type="InterPro" id="IPR015919">
    <property type="entry name" value="Cadherin-like_sf"/>
</dbReference>
<keyword evidence="5 9" id="KW-0106">Calcium</keyword>
<dbReference type="GO" id="GO:0005509">
    <property type="term" value="F:calcium ion binding"/>
    <property type="evidence" value="ECO:0007669"/>
    <property type="project" value="UniProtKB-UniRule"/>
</dbReference>
<feature type="compositionally biased region" description="Basic and acidic residues" evidence="10">
    <location>
        <begin position="709"/>
        <end position="721"/>
    </location>
</feature>
<keyword evidence="4" id="KW-0677">Repeat</keyword>
<feature type="domain" description="Cadherin" evidence="12">
    <location>
        <begin position="1209"/>
        <end position="1315"/>
    </location>
</feature>